<keyword evidence="4 10" id="KW-0227">DNA damage</keyword>
<evidence type="ECO:0000256" key="3">
    <source>
        <dbReference type="ARBA" id="ARBA00022723"/>
    </source>
</evidence>
<feature type="binding site" evidence="10">
    <location>
        <position position="303"/>
    </location>
    <ligand>
        <name>NAD(+)</name>
        <dbReference type="ChEBI" id="CHEBI:57540"/>
    </ligand>
</feature>
<dbReference type="Gene3D" id="3.40.50.10190">
    <property type="entry name" value="BRCT domain"/>
    <property type="match status" value="1"/>
</dbReference>
<comment type="cofactor">
    <cofactor evidence="10">
        <name>Mg(2+)</name>
        <dbReference type="ChEBI" id="CHEBI:18420"/>
    </cofactor>
    <cofactor evidence="10">
        <name>Mn(2+)</name>
        <dbReference type="ChEBI" id="CHEBI:29035"/>
    </cofactor>
</comment>
<dbReference type="Pfam" id="PF14520">
    <property type="entry name" value="HHH_5"/>
    <property type="match status" value="1"/>
</dbReference>
<keyword evidence="1 10" id="KW-0436">Ligase</keyword>
<organism evidence="12">
    <name type="scientific">uncultured bacterium contig00024</name>
    <dbReference type="NCBI Taxonomy" id="1181513"/>
    <lineage>
        <taxon>Bacteria</taxon>
        <taxon>environmental samples</taxon>
    </lineage>
</organism>
<keyword evidence="5 10" id="KW-0862">Zinc</keyword>
<evidence type="ECO:0000259" key="11">
    <source>
        <dbReference type="PROSITE" id="PS50172"/>
    </source>
</evidence>
<protein>
    <recommendedName>
        <fullName evidence="10">DNA ligase</fullName>
        <ecNumber evidence="10">6.5.1.2</ecNumber>
    </recommendedName>
    <alternativeName>
        <fullName evidence="10">Polydeoxyribonucleotide synthase [NAD(+)]</fullName>
    </alternativeName>
</protein>
<feature type="domain" description="BRCT" evidence="11">
    <location>
        <begin position="572"/>
        <end position="660"/>
    </location>
</feature>
<evidence type="ECO:0000256" key="6">
    <source>
        <dbReference type="ARBA" id="ARBA00022842"/>
    </source>
</evidence>
<dbReference type="InterPro" id="IPR013840">
    <property type="entry name" value="DNAligase_N"/>
</dbReference>
<dbReference type="SMART" id="SM00532">
    <property type="entry name" value="LIGANc"/>
    <property type="match status" value="1"/>
</dbReference>
<dbReference type="InterPro" id="IPR012340">
    <property type="entry name" value="NA-bd_OB-fold"/>
</dbReference>
<keyword evidence="8 10" id="KW-0234">DNA repair</keyword>
<dbReference type="PIRSF" id="PIRSF001604">
    <property type="entry name" value="LigA"/>
    <property type="match status" value="1"/>
</dbReference>
<dbReference type="InterPro" id="IPR036420">
    <property type="entry name" value="BRCT_dom_sf"/>
</dbReference>
<dbReference type="SUPFAM" id="SSF56091">
    <property type="entry name" value="DNA ligase/mRNA capping enzyme, catalytic domain"/>
    <property type="match status" value="1"/>
</dbReference>
<dbReference type="GO" id="GO:0006281">
    <property type="term" value="P:DNA repair"/>
    <property type="evidence" value="ECO:0007669"/>
    <property type="project" value="UniProtKB-KW"/>
</dbReference>
<evidence type="ECO:0000256" key="7">
    <source>
        <dbReference type="ARBA" id="ARBA00023027"/>
    </source>
</evidence>
<dbReference type="SMART" id="SM00292">
    <property type="entry name" value="BRCT"/>
    <property type="match status" value="1"/>
</dbReference>
<comment type="function">
    <text evidence="10">DNA ligase that catalyzes the formation of phosphodiester linkages between 5'-phosphoryl and 3'-hydroxyl groups in double-stranded DNA using NAD as a coenzyme and as the energy source for the reaction. It is essential for DNA replication and repair of damaged DNA.</text>
</comment>
<dbReference type="SUPFAM" id="SSF52113">
    <property type="entry name" value="BRCT domain"/>
    <property type="match status" value="1"/>
</dbReference>
<keyword evidence="7 10" id="KW-0520">NAD</keyword>
<dbReference type="InterPro" id="IPR010994">
    <property type="entry name" value="RuvA_2-like"/>
</dbReference>
<dbReference type="NCBIfam" id="NF005932">
    <property type="entry name" value="PRK07956.1"/>
    <property type="match status" value="1"/>
</dbReference>
<evidence type="ECO:0000256" key="5">
    <source>
        <dbReference type="ARBA" id="ARBA00022833"/>
    </source>
</evidence>
<evidence type="ECO:0000256" key="4">
    <source>
        <dbReference type="ARBA" id="ARBA00022763"/>
    </source>
</evidence>
<dbReference type="Gene3D" id="2.40.50.140">
    <property type="entry name" value="Nucleic acid-binding proteins"/>
    <property type="match status" value="1"/>
</dbReference>
<dbReference type="InterPro" id="IPR004150">
    <property type="entry name" value="NAD_DNA_ligase_OB"/>
</dbReference>
<dbReference type="PROSITE" id="PS01055">
    <property type="entry name" value="DNA_LIGASE_N1"/>
    <property type="match status" value="1"/>
</dbReference>
<dbReference type="Gene3D" id="1.10.150.20">
    <property type="entry name" value="5' to 3' exonuclease, C-terminal subdomain"/>
    <property type="match status" value="2"/>
</dbReference>
<dbReference type="InterPro" id="IPR001357">
    <property type="entry name" value="BRCT_dom"/>
</dbReference>
<dbReference type="GO" id="GO:0046872">
    <property type="term" value="F:metal ion binding"/>
    <property type="evidence" value="ECO:0007669"/>
    <property type="project" value="UniProtKB-KW"/>
</dbReference>
<keyword evidence="2 10" id="KW-0235">DNA replication</keyword>
<dbReference type="InterPro" id="IPR001679">
    <property type="entry name" value="DNA_ligase"/>
</dbReference>
<feature type="binding site" evidence="10">
    <location>
        <begin position="27"/>
        <end position="31"/>
    </location>
    <ligand>
        <name>NAD(+)</name>
        <dbReference type="ChEBI" id="CHEBI:57540"/>
    </ligand>
</feature>
<dbReference type="Pfam" id="PF01653">
    <property type="entry name" value="DNA_ligase_aden"/>
    <property type="match status" value="1"/>
</dbReference>
<evidence type="ECO:0000256" key="10">
    <source>
        <dbReference type="HAMAP-Rule" id="MF_01588"/>
    </source>
</evidence>
<dbReference type="InterPro" id="IPR018239">
    <property type="entry name" value="DNA_ligase_AS"/>
</dbReference>
<comment type="catalytic activity">
    <reaction evidence="9 10">
        <text>NAD(+) + (deoxyribonucleotide)n-3'-hydroxyl + 5'-phospho-(deoxyribonucleotide)m = (deoxyribonucleotide)n+m + AMP + beta-nicotinamide D-nucleotide.</text>
        <dbReference type="EC" id="6.5.1.2"/>
    </reaction>
</comment>
<evidence type="ECO:0000256" key="1">
    <source>
        <dbReference type="ARBA" id="ARBA00022598"/>
    </source>
</evidence>
<feature type="binding site" evidence="10">
    <location>
        <begin position="70"/>
        <end position="71"/>
    </location>
    <ligand>
        <name>NAD(+)</name>
        <dbReference type="ChEBI" id="CHEBI:57540"/>
    </ligand>
</feature>
<dbReference type="HAMAP" id="MF_01588">
    <property type="entry name" value="DNA_ligase_A"/>
    <property type="match status" value="1"/>
</dbReference>
<gene>
    <name evidence="10" type="primary">ligA</name>
</gene>
<dbReference type="GO" id="GO:0006260">
    <property type="term" value="P:DNA replication"/>
    <property type="evidence" value="ECO:0007669"/>
    <property type="project" value="UniProtKB-KW"/>
</dbReference>
<comment type="similarity">
    <text evidence="10">Belongs to the NAD-dependent DNA ligase family. LigA subfamily.</text>
</comment>
<keyword evidence="3 10" id="KW-0479">Metal-binding</keyword>
<keyword evidence="10" id="KW-0464">Manganese</keyword>
<feature type="binding site" evidence="10">
    <location>
        <position position="412"/>
    </location>
    <ligand>
        <name>Zn(2+)</name>
        <dbReference type="ChEBI" id="CHEBI:29105"/>
    </ligand>
</feature>
<accession>A0A806KBX1</accession>
<sequence>MERVKQLEELILRHQALYYGGEAEISDGEFDLLWDELREIAPDSPVLKKIGAEPDVDGFPKARHLIPMGSQDKASDPQEFLEWAEKFKEQRANNNEQTENANLLLTRDNNWLTKKLVVQFKLDGASLELQYVKGRLTRAVTRGDGLTGDDIIGNARRMTGTVEKLDIEFSGGVRGEVIMTHDVWKEKYSDKANCRNAANGIMRRKDGQGCEDLKLIVYDASAPDDDGYFKDEMSKIEWLKKRGFKTAETKVFTSAQEIIDYRQEITEKRDALGFDIDGLVVKDFVTDMDDLRKARPEKQIAFKFELETAFSVLREIEWSESGATYTPVGIIDPVRLAGTNVKRANLNNPDMIRAMGLKIGSLVSVVKRGEIIPKIEGLAPGEQPFETEEIVFPEVCASCNSKLVDAGTRLYCPNPGCVKRLLHRLTKWVSVLDIRELGEKLLLQLFEKKRVSHIHELYTLKTEELAEYDRMGEISAAKVIRHIQTRRELSLAKFVAGFDLEGIAETTMDKIAAAGFNTPEKLRSATVEDLAAVYGLGEITAKVIKDGLQECAREMDAVLKTGVITIAPPKAAELLPLCGKSFCFTGELKTMKRPQAEEKVKALGGSAKSSVIKGLSYLVTNDPSSGSSKNKKAQELGVQIIDESQFLALVSNSPLQSELF</sequence>
<evidence type="ECO:0000313" key="12">
    <source>
        <dbReference type="EMBL" id="AGS52064.1"/>
    </source>
</evidence>
<feature type="binding site" evidence="10">
    <location>
        <position position="399"/>
    </location>
    <ligand>
        <name>Zn(2+)</name>
        <dbReference type="ChEBI" id="CHEBI:29105"/>
    </ligand>
</feature>
<dbReference type="AlphaFoldDB" id="A0A806KBX1"/>
<dbReference type="Pfam" id="PF03120">
    <property type="entry name" value="OB_DNA_ligase"/>
    <property type="match status" value="1"/>
</dbReference>
<dbReference type="EMBL" id="JQ844181">
    <property type="protein sequence ID" value="AGS52064.1"/>
    <property type="molecule type" value="Genomic_DNA"/>
</dbReference>
<dbReference type="Gene3D" id="1.10.287.610">
    <property type="entry name" value="Helix hairpin bin"/>
    <property type="match status" value="1"/>
</dbReference>
<comment type="caution">
    <text evidence="10">Lacks conserved residue(s) required for the propagation of feature annotation.</text>
</comment>
<dbReference type="CDD" id="cd17748">
    <property type="entry name" value="BRCT_DNA_ligase_like"/>
    <property type="match status" value="1"/>
</dbReference>
<dbReference type="NCBIfam" id="TIGR00575">
    <property type="entry name" value="dnlj"/>
    <property type="match status" value="1"/>
</dbReference>
<dbReference type="InterPro" id="IPR013839">
    <property type="entry name" value="DNAligase_adenylation"/>
</dbReference>
<evidence type="ECO:0000256" key="9">
    <source>
        <dbReference type="ARBA" id="ARBA00034005"/>
    </source>
</evidence>
<feature type="binding site" evidence="10">
    <location>
        <position position="282"/>
    </location>
    <ligand>
        <name>NAD(+)</name>
        <dbReference type="ChEBI" id="CHEBI:57540"/>
    </ligand>
</feature>
<proteinExistence type="inferred from homology"/>
<feature type="binding site" evidence="10">
    <location>
        <position position="142"/>
    </location>
    <ligand>
        <name>NAD(+)</name>
        <dbReference type="ChEBI" id="CHEBI:57540"/>
    </ligand>
</feature>
<reference evidence="12" key="1">
    <citation type="submission" date="2012-03" db="EMBL/GenBank/DDBJ databases">
        <title>Functional metagenomics reveals considerable lignocellulase gene clusters in the gut microbiome of a wood-feeding higher termite.</title>
        <authorList>
            <person name="Liu N."/>
        </authorList>
    </citation>
    <scope>NUCLEOTIDE SEQUENCE</scope>
</reference>
<dbReference type="Pfam" id="PF00533">
    <property type="entry name" value="BRCT"/>
    <property type="match status" value="1"/>
</dbReference>
<name>A0A806KBX1_9BACT</name>
<dbReference type="SUPFAM" id="SSF50249">
    <property type="entry name" value="Nucleic acid-binding proteins"/>
    <property type="match status" value="1"/>
</dbReference>
<dbReference type="Gene3D" id="3.30.470.30">
    <property type="entry name" value="DNA ligase/mRNA capping enzyme"/>
    <property type="match status" value="1"/>
</dbReference>
<feature type="binding site" evidence="10">
    <location>
        <position position="176"/>
    </location>
    <ligand>
        <name>NAD(+)</name>
        <dbReference type="ChEBI" id="CHEBI:57540"/>
    </ligand>
</feature>
<dbReference type="PROSITE" id="PS50172">
    <property type="entry name" value="BRCT"/>
    <property type="match status" value="1"/>
</dbReference>
<dbReference type="GO" id="GO:0003911">
    <property type="term" value="F:DNA ligase (NAD+) activity"/>
    <property type="evidence" value="ECO:0007669"/>
    <property type="project" value="UniProtKB-UniRule"/>
</dbReference>
<evidence type="ECO:0000256" key="8">
    <source>
        <dbReference type="ARBA" id="ARBA00023204"/>
    </source>
</evidence>
<feature type="binding site" evidence="10">
    <location>
        <position position="417"/>
    </location>
    <ligand>
        <name>Zn(2+)</name>
        <dbReference type="ChEBI" id="CHEBI:29105"/>
    </ligand>
</feature>
<dbReference type="EC" id="6.5.1.2" evidence="10"/>
<feature type="binding site" evidence="10">
    <location>
        <position position="396"/>
    </location>
    <ligand>
        <name>Zn(2+)</name>
        <dbReference type="ChEBI" id="CHEBI:29105"/>
    </ligand>
</feature>
<keyword evidence="6 10" id="KW-0460">Magnesium</keyword>
<evidence type="ECO:0000256" key="2">
    <source>
        <dbReference type="ARBA" id="ARBA00022705"/>
    </source>
</evidence>
<dbReference type="SUPFAM" id="SSF47781">
    <property type="entry name" value="RuvA domain 2-like"/>
    <property type="match status" value="1"/>
</dbReference>
<feature type="active site" description="N6-AMP-lysine intermediate" evidence="10">
    <location>
        <position position="121"/>
    </location>
</feature>